<proteinExistence type="predicted"/>
<gene>
    <name evidence="2" type="ORF">X975_06278</name>
</gene>
<dbReference type="OrthoDB" id="415023at2759"/>
<keyword evidence="3" id="KW-1185">Reference proteome</keyword>
<dbReference type="InterPro" id="IPR050704">
    <property type="entry name" value="Peptidase_C85-like"/>
</dbReference>
<dbReference type="OMA" id="YCEDIVK"/>
<feature type="domain" description="OTU" evidence="1">
    <location>
        <begin position="1"/>
        <end position="78"/>
    </location>
</feature>
<dbReference type="InterPro" id="IPR038765">
    <property type="entry name" value="Papain-like_cys_pep_sf"/>
</dbReference>
<dbReference type="SUPFAM" id="SSF54001">
    <property type="entry name" value="Cysteine proteinases"/>
    <property type="match status" value="1"/>
</dbReference>
<reference evidence="2 3" key="1">
    <citation type="submission" date="2013-11" db="EMBL/GenBank/DDBJ databases">
        <title>Genome sequencing of Stegodyphus mimosarum.</title>
        <authorList>
            <person name="Bechsgaard J."/>
        </authorList>
    </citation>
    <scope>NUCLEOTIDE SEQUENCE [LARGE SCALE GENOMIC DNA]</scope>
</reference>
<dbReference type="GO" id="GO:0016579">
    <property type="term" value="P:protein deubiquitination"/>
    <property type="evidence" value="ECO:0007669"/>
    <property type="project" value="TreeGrafter"/>
</dbReference>
<dbReference type="PANTHER" id="PTHR12419:SF10">
    <property type="entry name" value="DEUBIQUITINASE OTUD6B"/>
    <property type="match status" value="1"/>
</dbReference>
<dbReference type="AlphaFoldDB" id="A0A087UXR8"/>
<evidence type="ECO:0000313" key="2">
    <source>
        <dbReference type="EMBL" id="KFM82157.1"/>
    </source>
</evidence>
<feature type="non-terminal residue" evidence="2">
    <location>
        <position position="80"/>
    </location>
</feature>
<dbReference type="InterPro" id="IPR003323">
    <property type="entry name" value="OTU_dom"/>
</dbReference>
<dbReference type="Pfam" id="PF02338">
    <property type="entry name" value="OTU"/>
    <property type="match status" value="1"/>
</dbReference>
<dbReference type="Gene3D" id="3.90.70.80">
    <property type="match status" value="1"/>
</dbReference>
<dbReference type="Proteomes" id="UP000054359">
    <property type="component" value="Unassembled WGS sequence"/>
</dbReference>
<evidence type="ECO:0000313" key="3">
    <source>
        <dbReference type="Proteomes" id="UP000054359"/>
    </source>
</evidence>
<dbReference type="EMBL" id="KK122182">
    <property type="protein sequence ID" value="KFM82157.1"/>
    <property type="molecule type" value="Genomic_DNA"/>
</dbReference>
<protein>
    <submittedName>
        <fullName evidence="2">OTU domain-containing protein 6B</fullName>
    </submittedName>
</protein>
<name>A0A087UXR8_STEMI</name>
<evidence type="ECO:0000259" key="1">
    <source>
        <dbReference type="PROSITE" id="PS50802"/>
    </source>
</evidence>
<sequence>MSEEQYIKYCEDIVKTSSWGGHVEIQALSNICGKPMEVIQAEGPSVIAGDEHDSPRLIISYHRHVYGLGEHYNSVVPAAC</sequence>
<dbReference type="STRING" id="407821.A0A087UXR8"/>
<dbReference type="GO" id="GO:0004843">
    <property type="term" value="F:cysteine-type deubiquitinase activity"/>
    <property type="evidence" value="ECO:0007669"/>
    <property type="project" value="TreeGrafter"/>
</dbReference>
<accession>A0A087UXR8</accession>
<dbReference type="PROSITE" id="PS50802">
    <property type="entry name" value="OTU"/>
    <property type="match status" value="1"/>
</dbReference>
<dbReference type="PANTHER" id="PTHR12419">
    <property type="entry name" value="OTU DOMAIN CONTAINING PROTEIN"/>
    <property type="match status" value="1"/>
</dbReference>
<organism evidence="2 3">
    <name type="scientific">Stegodyphus mimosarum</name>
    <name type="common">African social velvet spider</name>
    <dbReference type="NCBI Taxonomy" id="407821"/>
    <lineage>
        <taxon>Eukaryota</taxon>
        <taxon>Metazoa</taxon>
        <taxon>Ecdysozoa</taxon>
        <taxon>Arthropoda</taxon>
        <taxon>Chelicerata</taxon>
        <taxon>Arachnida</taxon>
        <taxon>Araneae</taxon>
        <taxon>Araneomorphae</taxon>
        <taxon>Entelegynae</taxon>
        <taxon>Eresoidea</taxon>
        <taxon>Eresidae</taxon>
        <taxon>Stegodyphus</taxon>
    </lineage>
</organism>